<evidence type="ECO:0000256" key="1">
    <source>
        <dbReference type="SAM" id="Phobius"/>
    </source>
</evidence>
<dbReference type="EMBL" id="KK117098">
    <property type="protein sequence ID" value="KFM69544.1"/>
    <property type="molecule type" value="Genomic_DNA"/>
</dbReference>
<gene>
    <name evidence="2" type="ORF">X975_25338</name>
</gene>
<organism evidence="2 3">
    <name type="scientific">Stegodyphus mimosarum</name>
    <name type="common">African social velvet spider</name>
    <dbReference type="NCBI Taxonomy" id="407821"/>
    <lineage>
        <taxon>Eukaryota</taxon>
        <taxon>Metazoa</taxon>
        <taxon>Ecdysozoa</taxon>
        <taxon>Arthropoda</taxon>
        <taxon>Chelicerata</taxon>
        <taxon>Arachnida</taxon>
        <taxon>Araneae</taxon>
        <taxon>Araneomorphae</taxon>
        <taxon>Entelegynae</taxon>
        <taxon>Eresoidea</taxon>
        <taxon>Eresidae</taxon>
        <taxon>Stegodyphus</taxon>
    </lineage>
</organism>
<keyword evidence="1" id="KW-1133">Transmembrane helix</keyword>
<keyword evidence="3" id="KW-1185">Reference proteome</keyword>
<dbReference type="Proteomes" id="UP000054359">
    <property type="component" value="Unassembled WGS sequence"/>
</dbReference>
<name>A0A087TWQ5_STEMI</name>
<dbReference type="AlphaFoldDB" id="A0A087TWQ5"/>
<sequence>MILWYTSRLFHDFTKNSRILLILMLIYENICYVLCDAVTLQ</sequence>
<evidence type="ECO:0000313" key="2">
    <source>
        <dbReference type="EMBL" id="KFM69544.1"/>
    </source>
</evidence>
<feature type="transmembrane region" description="Helical" evidence="1">
    <location>
        <begin position="20"/>
        <end position="40"/>
    </location>
</feature>
<evidence type="ECO:0000313" key="3">
    <source>
        <dbReference type="Proteomes" id="UP000054359"/>
    </source>
</evidence>
<feature type="non-terminal residue" evidence="2">
    <location>
        <position position="41"/>
    </location>
</feature>
<accession>A0A087TWQ5</accession>
<keyword evidence="1" id="KW-0472">Membrane</keyword>
<proteinExistence type="predicted"/>
<keyword evidence="1" id="KW-0812">Transmembrane</keyword>
<reference evidence="2 3" key="1">
    <citation type="submission" date="2013-11" db="EMBL/GenBank/DDBJ databases">
        <title>Genome sequencing of Stegodyphus mimosarum.</title>
        <authorList>
            <person name="Bechsgaard J."/>
        </authorList>
    </citation>
    <scope>NUCLEOTIDE SEQUENCE [LARGE SCALE GENOMIC DNA]</scope>
</reference>
<protein>
    <submittedName>
        <fullName evidence="2">Uncharacterized protein</fullName>
    </submittedName>
</protein>